<organism evidence="2 3">
    <name type="scientific">Solanum verrucosum</name>
    <dbReference type="NCBI Taxonomy" id="315347"/>
    <lineage>
        <taxon>Eukaryota</taxon>
        <taxon>Viridiplantae</taxon>
        <taxon>Streptophyta</taxon>
        <taxon>Embryophyta</taxon>
        <taxon>Tracheophyta</taxon>
        <taxon>Spermatophyta</taxon>
        <taxon>Magnoliopsida</taxon>
        <taxon>eudicotyledons</taxon>
        <taxon>Gunneridae</taxon>
        <taxon>Pentapetalae</taxon>
        <taxon>asterids</taxon>
        <taxon>lamiids</taxon>
        <taxon>Solanales</taxon>
        <taxon>Solanaceae</taxon>
        <taxon>Solanoideae</taxon>
        <taxon>Solaneae</taxon>
        <taxon>Solanum</taxon>
    </lineage>
</organism>
<protein>
    <submittedName>
        <fullName evidence="2">Uncharacterized protein</fullName>
    </submittedName>
</protein>
<sequence>MGSEMNNIKSMFERMTIKIANLTVRQTQWENQHEKAFGELKESLDEVRRFDRGKSVEGQDGSGEIYTPSGNPMAWVPPPAESPTMPPYSPAGYPLGVNFMPQKFANMGQNSHPFPAGQAPVGTQGGDGCHDPSLHPGRGRHSKTIAGPQANPHPG</sequence>
<accession>A0AAF0U532</accession>
<evidence type="ECO:0000313" key="3">
    <source>
        <dbReference type="Proteomes" id="UP001234989"/>
    </source>
</evidence>
<dbReference type="AlphaFoldDB" id="A0AAF0U532"/>
<gene>
    <name evidence="2" type="ORF">MTR67_032726</name>
</gene>
<dbReference type="EMBL" id="CP133618">
    <property type="protein sequence ID" value="WMV39341.1"/>
    <property type="molecule type" value="Genomic_DNA"/>
</dbReference>
<evidence type="ECO:0000313" key="2">
    <source>
        <dbReference type="EMBL" id="WMV39341.1"/>
    </source>
</evidence>
<evidence type="ECO:0000256" key="1">
    <source>
        <dbReference type="SAM" id="MobiDB-lite"/>
    </source>
</evidence>
<proteinExistence type="predicted"/>
<name>A0AAF0U532_SOLVR</name>
<keyword evidence="3" id="KW-1185">Reference proteome</keyword>
<dbReference type="Proteomes" id="UP001234989">
    <property type="component" value="Chromosome 7"/>
</dbReference>
<feature type="region of interest" description="Disordered" evidence="1">
    <location>
        <begin position="51"/>
        <end position="87"/>
    </location>
</feature>
<feature type="compositionally biased region" description="Pro residues" evidence="1">
    <location>
        <begin position="75"/>
        <end position="87"/>
    </location>
</feature>
<reference evidence="2" key="1">
    <citation type="submission" date="2023-08" db="EMBL/GenBank/DDBJ databases">
        <title>A de novo genome assembly of Solanum verrucosum Schlechtendal, a Mexican diploid species geographically isolated from the other diploid A-genome species in potato relatives.</title>
        <authorList>
            <person name="Hosaka K."/>
        </authorList>
    </citation>
    <scope>NUCLEOTIDE SEQUENCE</scope>
    <source>
        <tissue evidence="2">Young leaves</tissue>
    </source>
</reference>
<feature type="region of interest" description="Disordered" evidence="1">
    <location>
        <begin position="104"/>
        <end position="155"/>
    </location>
</feature>